<name>A0ABW4Z420_9HYPH</name>
<comment type="caution">
    <text evidence="1">The sequence shown here is derived from an EMBL/GenBank/DDBJ whole genome shotgun (WGS) entry which is preliminary data.</text>
</comment>
<dbReference type="Proteomes" id="UP001597299">
    <property type="component" value="Unassembled WGS sequence"/>
</dbReference>
<evidence type="ECO:0000313" key="2">
    <source>
        <dbReference type="Proteomes" id="UP001597299"/>
    </source>
</evidence>
<dbReference type="EMBL" id="JBHUHD010000001">
    <property type="protein sequence ID" value="MFD2143136.1"/>
    <property type="molecule type" value="Genomic_DNA"/>
</dbReference>
<dbReference type="RefSeq" id="WP_378296957.1">
    <property type="nucleotide sequence ID" value="NZ_JAHBGB010000044.1"/>
</dbReference>
<sequence>MMHPLAFISLGLDMTRLGLDAQVVIAERMRRLARGDVAAAIEAARMVTEKTLALGEVNARLASAAASGTLDKVGPEIVRFYRRKVRANRRRLGK</sequence>
<accession>A0ABW4Z420</accession>
<protein>
    <submittedName>
        <fullName evidence="1">Uncharacterized protein</fullName>
    </submittedName>
</protein>
<organism evidence="1 2">
    <name type="scientific">Ancylobacter oerskovii</name>
    <dbReference type="NCBI Taxonomy" id="459519"/>
    <lineage>
        <taxon>Bacteria</taxon>
        <taxon>Pseudomonadati</taxon>
        <taxon>Pseudomonadota</taxon>
        <taxon>Alphaproteobacteria</taxon>
        <taxon>Hyphomicrobiales</taxon>
        <taxon>Xanthobacteraceae</taxon>
        <taxon>Ancylobacter</taxon>
    </lineage>
</organism>
<reference evidence="2" key="1">
    <citation type="journal article" date="2019" name="Int. J. Syst. Evol. Microbiol.">
        <title>The Global Catalogue of Microorganisms (GCM) 10K type strain sequencing project: providing services to taxonomists for standard genome sequencing and annotation.</title>
        <authorList>
            <consortium name="The Broad Institute Genomics Platform"/>
            <consortium name="The Broad Institute Genome Sequencing Center for Infectious Disease"/>
            <person name="Wu L."/>
            <person name="Ma J."/>
        </authorList>
    </citation>
    <scope>NUCLEOTIDE SEQUENCE [LARGE SCALE GENOMIC DNA]</scope>
    <source>
        <strain evidence="2">CCM 7435</strain>
    </source>
</reference>
<gene>
    <name evidence="1" type="ORF">ACFSNC_22250</name>
</gene>
<evidence type="ECO:0000313" key="1">
    <source>
        <dbReference type="EMBL" id="MFD2143136.1"/>
    </source>
</evidence>
<keyword evidence="2" id="KW-1185">Reference proteome</keyword>
<proteinExistence type="predicted"/>